<name>K0YIF8_9ACTN</name>
<sequence>MMNDGVSHGLREKLGLRMCAGLDGREGRPAVFRSRALTDATTEDIEALRALGIEVVYDLRKEAERVSNPEPATVCDAFEIRVCPVDLQDDESRTQETKSRHVKAAYGLPGERMRFLYGVMADHADAVRAIVRKIIADGKPALVHCANGKDRVGVVCASTQIACGVSRNAVMADYLLTNEYNAEMNRRDLAHYAGLMPPDAVEVLAAMFEAREEYLEVFLAAIEERYGSFDGWVGLSQSGKFHSN</sequence>
<dbReference type="InterPro" id="IPR029021">
    <property type="entry name" value="Prot-tyrosine_phosphatase-like"/>
</dbReference>
<dbReference type="Proteomes" id="UP000006069">
    <property type="component" value="Unassembled WGS sequence"/>
</dbReference>
<proteinExistence type="inferred from homology"/>
<evidence type="ECO:0000259" key="2">
    <source>
        <dbReference type="PROSITE" id="PS50056"/>
    </source>
</evidence>
<dbReference type="HOGENOM" id="CLU_057546_0_0_11"/>
<accession>K0YIF8</accession>
<dbReference type="AlphaFoldDB" id="K0YIF8"/>
<organism evidence="3 4">
    <name type="scientific">Slackia piriformis YIT 12062</name>
    <dbReference type="NCBI Taxonomy" id="742818"/>
    <lineage>
        <taxon>Bacteria</taxon>
        <taxon>Bacillati</taxon>
        <taxon>Actinomycetota</taxon>
        <taxon>Coriobacteriia</taxon>
        <taxon>Eggerthellales</taxon>
        <taxon>Eggerthellaceae</taxon>
        <taxon>Slackia</taxon>
    </lineage>
</organism>
<dbReference type="PATRIC" id="fig|742818.3.peg.1858"/>
<dbReference type="PANTHER" id="PTHR31126">
    <property type="entry name" value="TYROSINE-PROTEIN PHOSPHATASE"/>
    <property type="match status" value="1"/>
</dbReference>
<dbReference type="GO" id="GO:0004721">
    <property type="term" value="F:phosphoprotein phosphatase activity"/>
    <property type="evidence" value="ECO:0007669"/>
    <property type="project" value="InterPro"/>
</dbReference>
<evidence type="ECO:0000313" key="3">
    <source>
        <dbReference type="EMBL" id="EJZ83241.1"/>
    </source>
</evidence>
<dbReference type="InterPro" id="IPR026893">
    <property type="entry name" value="Tyr/Ser_Pase_IphP-type"/>
</dbReference>
<dbReference type="PANTHER" id="PTHR31126:SF1">
    <property type="entry name" value="TYROSINE SPECIFIC PROTEIN PHOSPHATASES DOMAIN-CONTAINING PROTEIN"/>
    <property type="match status" value="1"/>
</dbReference>
<comment type="similarity">
    <text evidence="1">Belongs to the protein-tyrosine phosphatase family.</text>
</comment>
<dbReference type="EMBL" id="ADMD01000009">
    <property type="protein sequence ID" value="EJZ83241.1"/>
    <property type="molecule type" value="Genomic_DNA"/>
</dbReference>
<dbReference type="PROSITE" id="PS50056">
    <property type="entry name" value="TYR_PHOSPHATASE_2"/>
    <property type="match status" value="1"/>
</dbReference>
<keyword evidence="4" id="KW-1185">Reference proteome</keyword>
<reference evidence="3 4" key="1">
    <citation type="submission" date="2012-08" db="EMBL/GenBank/DDBJ databases">
        <title>The Genome Sequence of Slackia piriformis YIT 12062.</title>
        <authorList>
            <consortium name="The Broad Institute Genome Sequencing Platform"/>
            <person name="Earl A."/>
            <person name="Ward D."/>
            <person name="Feldgarden M."/>
            <person name="Gevers D."/>
            <person name="Morotomi M."/>
            <person name="Walker B."/>
            <person name="Young S.K."/>
            <person name="Zeng Q."/>
            <person name="Gargeya S."/>
            <person name="Fitzgerald M."/>
            <person name="Haas B."/>
            <person name="Abouelleil A."/>
            <person name="Alvarado L."/>
            <person name="Arachchi H.M."/>
            <person name="Berlin A.M."/>
            <person name="Chapman S.B."/>
            <person name="Goldberg J."/>
            <person name="Griggs A."/>
            <person name="Gujja S."/>
            <person name="Hansen M."/>
            <person name="Howarth C."/>
            <person name="Imamovic A."/>
            <person name="Larimer J."/>
            <person name="McCowen C."/>
            <person name="Montmayeur A."/>
            <person name="Murphy C."/>
            <person name="Neiman D."/>
            <person name="Pearson M."/>
            <person name="Priest M."/>
            <person name="Roberts A."/>
            <person name="Saif S."/>
            <person name="Shea T."/>
            <person name="Sisk P."/>
            <person name="Sykes S."/>
            <person name="Wortman J."/>
            <person name="Nusbaum C."/>
            <person name="Birren B."/>
        </authorList>
    </citation>
    <scope>NUCLEOTIDE SEQUENCE [LARGE SCALE GENOMIC DNA]</scope>
    <source>
        <strain evidence="3 4">YIT 12062</strain>
    </source>
</reference>
<dbReference type="OrthoDB" id="1188001at2"/>
<dbReference type="Gene3D" id="3.90.190.10">
    <property type="entry name" value="Protein tyrosine phosphatase superfamily"/>
    <property type="match status" value="1"/>
</dbReference>
<dbReference type="eggNOG" id="COG2365">
    <property type="taxonomic scope" value="Bacteria"/>
</dbReference>
<dbReference type="InterPro" id="IPR000387">
    <property type="entry name" value="Tyr_Pase_dom"/>
</dbReference>
<protein>
    <recommendedName>
        <fullName evidence="2">Tyrosine specific protein phosphatases domain-containing protein</fullName>
    </recommendedName>
</protein>
<evidence type="ECO:0000256" key="1">
    <source>
        <dbReference type="ARBA" id="ARBA00009580"/>
    </source>
</evidence>
<comment type="caution">
    <text evidence="3">The sequence shown here is derived from an EMBL/GenBank/DDBJ whole genome shotgun (WGS) entry which is preliminary data.</text>
</comment>
<dbReference type="Pfam" id="PF13350">
    <property type="entry name" value="Y_phosphatase3"/>
    <property type="match status" value="1"/>
</dbReference>
<dbReference type="SUPFAM" id="SSF52799">
    <property type="entry name" value="(Phosphotyrosine protein) phosphatases II"/>
    <property type="match status" value="1"/>
</dbReference>
<dbReference type="RefSeq" id="WP_009139937.1">
    <property type="nucleotide sequence ID" value="NZ_JH815199.1"/>
</dbReference>
<feature type="domain" description="Tyrosine specific protein phosphatases" evidence="2">
    <location>
        <begin position="121"/>
        <end position="157"/>
    </location>
</feature>
<dbReference type="InParanoid" id="K0YIF8"/>
<gene>
    <name evidence="3" type="ORF">HMPREF9451_01759</name>
</gene>
<evidence type="ECO:0000313" key="4">
    <source>
        <dbReference type="Proteomes" id="UP000006069"/>
    </source>
</evidence>